<evidence type="ECO:0000256" key="1">
    <source>
        <dbReference type="SAM" id="SignalP"/>
    </source>
</evidence>
<protein>
    <submittedName>
        <fullName evidence="2">Protein IDA</fullName>
    </submittedName>
</protein>
<dbReference type="EMBL" id="JAUJYN010000010">
    <property type="protein sequence ID" value="KAK1262582.1"/>
    <property type="molecule type" value="Genomic_DNA"/>
</dbReference>
<name>A0AAV9AEZ7_ACOGR</name>
<comment type="caution">
    <text evidence="2">The sequence shown here is derived from an EMBL/GenBank/DDBJ whole genome shotgun (WGS) entry which is preliminary data.</text>
</comment>
<keyword evidence="3" id="KW-1185">Reference proteome</keyword>
<organism evidence="2 3">
    <name type="scientific">Acorus gramineus</name>
    <name type="common">Dwarf sweet flag</name>
    <dbReference type="NCBI Taxonomy" id="55184"/>
    <lineage>
        <taxon>Eukaryota</taxon>
        <taxon>Viridiplantae</taxon>
        <taxon>Streptophyta</taxon>
        <taxon>Embryophyta</taxon>
        <taxon>Tracheophyta</taxon>
        <taxon>Spermatophyta</taxon>
        <taxon>Magnoliopsida</taxon>
        <taxon>Liliopsida</taxon>
        <taxon>Acoraceae</taxon>
        <taxon>Acorus</taxon>
    </lineage>
</organism>
<reference evidence="2" key="1">
    <citation type="journal article" date="2023" name="Nat. Commun.">
        <title>Diploid and tetraploid genomes of Acorus and the evolution of monocots.</title>
        <authorList>
            <person name="Ma L."/>
            <person name="Liu K.W."/>
            <person name="Li Z."/>
            <person name="Hsiao Y.Y."/>
            <person name="Qi Y."/>
            <person name="Fu T."/>
            <person name="Tang G.D."/>
            <person name="Zhang D."/>
            <person name="Sun W.H."/>
            <person name="Liu D.K."/>
            <person name="Li Y."/>
            <person name="Chen G.Z."/>
            <person name="Liu X.D."/>
            <person name="Liao X.Y."/>
            <person name="Jiang Y.T."/>
            <person name="Yu X."/>
            <person name="Hao Y."/>
            <person name="Huang J."/>
            <person name="Zhao X.W."/>
            <person name="Ke S."/>
            <person name="Chen Y.Y."/>
            <person name="Wu W.L."/>
            <person name="Hsu J.L."/>
            <person name="Lin Y.F."/>
            <person name="Huang M.D."/>
            <person name="Li C.Y."/>
            <person name="Huang L."/>
            <person name="Wang Z.W."/>
            <person name="Zhao X."/>
            <person name="Zhong W.Y."/>
            <person name="Peng D.H."/>
            <person name="Ahmad S."/>
            <person name="Lan S."/>
            <person name="Zhang J.S."/>
            <person name="Tsai W.C."/>
            <person name="Van de Peer Y."/>
            <person name="Liu Z.J."/>
        </authorList>
    </citation>
    <scope>NUCLEOTIDE SEQUENCE</scope>
    <source>
        <strain evidence="2">SCP</strain>
    </source>
</reference>
<dbReference type="Proteomes" id="UP001179952">
    <property type="component" value="Unassembled WGS sequence"/>
</dbReference>
<keyword evidence="1" id="KW-0732">Signal</keyword>
<feature type="chain" id="PRO_5043631098" evidence="1">
    <location>
        <begin position="36"/>
        <end position="97"/>
    </location>
</feature>
<accession>A0AAV9AEZ7</accession>
<dbReference type="AlphaFoldDB" id="A0AAV9AEZ7"/>
<gene>
    <name evidence="2" type="ORF">QJS04_geneDACA008999</name>
</gene>
<evidence type="ECO:0000313" key="3">
    <source>
        <dbReference type="Proteomes" id="UP001179952"/>
    </source>
</evidence>
<sequence>MAASKQQVFSLSLFVPLLLLLLIIDVPLSCNGATAERVTDTSSSSSAVVAVQSLKIRRFAMSFDFLPRGVPIPPSGPSKRHNRFIDATRVLRNDTSP</sequence>
<proteinExistence type="predicted"/>
<evidence type="ECO:0000313" key="2">
    <source>
        <dbReference type="EMBL" id="KAK1262582.1"/>
    </source>
</evidence>
<feature type="signal peptide" evidence="1">
    <location>
        <begin position="1"/>
        <end position="35"/>
    </location>
</feature>
<reference evidence="2" key="2">
    <citation type="submission" date="2023-06" db="EMBL/GenBank/DDBJ databases">
        <authorList>
            <person name="Ma L."/>
            <person name="Liu K.-W."/>
            <person name="Li Z."/>
            <person name="Hsiao Y.-Y."/>
            <person name="Qi Y."/>
            <person name="Fu T."/>
            <person name="Tang G."/>
            <person name="Zhang D."/>
            <person name="Sun W.-H."/>
            <person name="Liu D.-K."/>
            <person name="Li Y."/>
            <person name="Chen G.-Z."/>
            <person name="Liu X.-D."/>
            <person name="Liao X.-Y."/>
            <person name="Jiang Y.-T."/>
            <person name="Yu X."/>
            <person name="Hao Y."/>
            <person name="Huang J."/>
            <person name="Zhao X.-W."/>
            <person name="Ke S."/>
            <person name="Chen Y.-Y."/>
            <person name="Wu W.-L."/>
            <person name="Hsu J.-L."/>
            <person name="Lin Y.-F."/>
            <person name="Huang M.-D."/>
            <person name="Li C.-Y."/>
            <person name="Huang L."/>
            <person name="Wang Z.-W."/>
            <person name="Zhao X."/>
            <person name="Zhong W.-Y."/>
            <person name="Peng D.-H."/>
            <person name="Ahmad S."/>
            <person name="Lan S."/>
            <person name="Zhang J.-S."/>
            <person name="Tsai W.-C."/>
            <person name="Van De Peer Y."/>
            <person name="Liu Z.-J."/>
        </authorList>
    </citation>
    <scope>NUCLEOTIDE SEQUENCE</scope>
    <source>
        <strain evidence="2">SCP</strain>
        <tissue evidence="2">Leaves</tissue>
    </source>
</reference>